<reference evidence="1" key="1">
    <citation type="journal article" date="2015" name="MBio">
        <title>Eco-Evolutionary Dynamics of Episomes among Ecologically Cohesive Bacterial Populations.</title>
        <authorList>
            <person name="Xue H."/>
            <person name="Cordero O.X."/>
            <person name="Camas F.M."/>
            <person name="Trimble W."/>
            <person name="Meyer F."/>
            <person name="Guglielmini J."/>
            <person name="Rocha E.P."/>
            <person name="Polz M.F."/>
        </authorList>
    </citation>
    <scope>NUCLEOTIDE SEQUENCE</scope>
    <source>
        <strain evidence="1">FF_482</strain>
    </source>
</reference>
<evidence type="ECO:0000313" key="1">
    <source>
        <dbReference type="EMBL" id="AKN37856.1"/>
    </source>
</evidence>
<dbReference type="EMBL" id="KP795555">
    <property type="protein sequence ID" value="AKN37856.1"/>
    <property type="molecule type" value="Genomic_DNA"/>
</dbReference>
<organism evidence="1">
    <name type="scientific">Vibrio sp. FF_482</name>
    <dbReference type="NCBI Taxonomy" id="1652836"/>
    <lineage>
        <taxon>Bacteria</taxon>
        <taxon>Pseudomonadati</taxon>
        <taxon>Pseudomonadota</taxon>
        <taxon>Gammaproteobacteria</taxon>
        <taxon>Vibrionales</taxon>
        <taxon>Vibrionaceae</taxon>
        <taxon>Vibrio</taxon>
    </lineage>
</organism>
<dbReference type="AlphaFoldDB" id="A0A0H3ZWJ0"/>
<name>A0A0H3ZWJ0_9VIBR</name>
<accession>A0A0H3ZWJ0</accession>
<proteinExistence type="predicted"/>
<protein>
    <submittedName>
        <fullName evidence="1">Uncharacterized protein</fullName>
    </submittedName>
</protein>
<sequence>MITVKSLHGERLSHKKRKIRSVHTIHRQYGRRKNFNIPTESLLKQN</sequence>